<sequence>MAFVNDKNKHVIKESERLKVQMEREKQMAKAAALAQKELEEEKKRMEDDLALLKGQRDQMFKNAGRYGIP</sequence>
<feature type="coiled-coil region" evidence="1">
    <location>
        <begin position="12"/>
        <end position="56"/>
    </location>
</feature>
<proteinExistence type="predicted"/>
<evidence type="ECO:0000313" key="3">
    <source>
        <dbReference type="Proteomes" id="UP000828390"/>
    </source>
</evidence>
<name>A0A9D4ESU3_DREPO</name>
<keyword evidence="1" id="KW-0175">Coiled coil</keyword>
<protein>
    <submittedName>
        <fullName evidence="2">Uncharacterized protein</fullName>
    </submittedName>
</protein>
<organism evidence="2 3">
    <name type="scientific">Dreissena polymorpha</name>
    <name type="common">Zebra mussel</name>
    <name type="synonym">Mytilus polymorpha</name>
    <dbReference type="NCBI Taxonomy" id="45954"/>
    <lineage>
        <taxon>Eukaryota</taxon>
        <taxon>Metazoa</taxon>
        <taxon>Spiralia</taxon>
        <taxon>Lophotrochozoa</taxon>
        <taxon>Mollusca</taxon>
        <taxon>Bivalvia</taxon>
        <taxon>Autobranchia</taxon>
        <taxon>Heteroconchia</taxon>
        <taxon>Euheterodonta</taxon>
        <taxon>Imparidentia</taxon>
        <taxon>Neoheterodontei</taxon>
        <taxon>Myida</taxon>
        <taxon>Dreissenoidea</taxon>
        <taxon>Dreissenidae</taxon>
        <taxon>Dreissena</taxon>
    </lineage>
</organism>
<accession>A0A9D4ESU3</accession>
<evidence type="ECO:0000256" key="1">
    <source>
        <dbReference type="SAM" id="Coils"/>
    </source>
</evidence>
<comment type="caution">
    <text evidence="2">The sequence shown here is derived from an EMBL/GenBank/DDBJ whole genome shotgun (WGS) entry which is preliminary data.</text>
</comment>
<keyword evidence="3" id="KW-1185">Reference proteome</keyword>
<dbReference type="AlphaFoldDB" id="A0A9D4ESU3"/>
<dbReference type="Proteomes" id="UP000828390">
    <property type="component" value="Unassembled WGS sequence"/>
</dbReference>
<gene>
    <name evidence="2" type="ORF">DPMN_164370</name>
</gene>
<evidence type="ECO:0000313" key="2">
    <source>
        <dbReference type="EMBL" id="KAH3786264.1"/>
    </source>
</evidence>
<reference evidence="2" key="1">
    <citation type="journal article" date="2019" name="bioRxiv">
        <title>The Genome of the Zebra Mussel, Dreissena polymorpha: A Resource for Invasive Species Research.</title>
        <authorList>
            <person name="McCartney M.A."/>
            <person name="Auch B."/>
            <person name="Kono T."/>
            <person name="Mallez S."/>
            <person name="Zhang Y."/>
            <person name="Obille A."/>
            <person name="Becker A."/>
            <person name="Abrahante J.E."/>
            <person name="Garbe J."/>
            <person name="Badalamenti J.P."/>
            <person name="Herman A."/>
            <person name="Mangelson H."/>
            <person name="Liachko I."/>
            <person name="Sullivan S."/>
            <person name="Sone E.D."/>
            <person name="Koren S."/>
            <person name="Silverstein K.A.T."/>
            <person name="Beckman K.B."/>
            <person name="Gohl D.M."/>
        </authorList>
    </citation>
    <scope>NUCLEOTIDE SEQUENCE</scope>
    <source>
        <strain evidence="2">Duluth1</strain>
        <tissue evidence="2">Whole animal</tissue>
    </source>
</reference>
<dbReference type="EMBL" id="JAIWYP010000008">
    <property type="protein sequence ID" value="KAH3786264.1"/>
    <property type="molecule type" value="Genomic_DNA"/>
</dbReference>
<reference evidence="2" key="2">
    <citation type="submission" date="2020-11" db="EMBL/GenBank/DDBJ databases">
        <authorList>
            <person name="McCartney M.A."/>
            <person name="Auch B."/>
            <person name="Kono T."/>
            <person name="Mallez S."/>
            <person name="Becker A."/>
            <person name="Gohl D.M."/>
            <person name="Silverstein K.A.T."/>
            <person name="Koren S."/>
            <person name="Bechman K.B."/>
            <person name="Herman A."/>
            <person name="Abrahante J.E."/>
            <person name="Garbe J."/>
        </authorList>
    </citation>
    <scope>NUCLEOTIDE SEQUENCE</scope>
    <source>
        <strain evidence="2">Duluth1</strain>
        <tissue evidence="2">Whole animal</tissue>
    </source>
</reference>